<dbReference type="GO" id="GO:0005886">
    <property type="term" value="C:plasma membrane"/>
    <property type="evidence" value="ECO:0007669"/>
    <property type="project" value="UniProtKB-SubCell"/>
</dbReference>
<dbReference type="Proteomes" id="UP000199125">
    <property type="component" value="Unassembled WGS sequence"/>
</dbReference>
<keyword evidence="9" id="KW-0472">Membrane</keyword>
<dbReference type="InterPro" id="IPR038107">
    <property type="entry name" value="Glycos_transf_N_sf"/>
</dbReference>
<dbReference type="PANTHER" id="PTHR42755:SF1">
    <property type="entry name" value="3-DEOXY-D-MANNO-OCTULOSONIC ACID TRANSFERASE, MITOCHONDRIAL-RELATED"/>
    <property type="match status" value="1"/>
</dbReference>
<dbReference type="GO" id="GO:0043842">
    <property type="term" value="F:Kdo transferase activity"/>
    <property type="evidence" value="ECO:0007669"/>
    <property type="project" value="UniProtKB-EC"/>
</dbReference>
<evidence type="ECO:0000256" key="1">
    <source>
        <dbReference type="ARBA" id="ARBA00003394"/>
    </source>
</evidence>
<evidence type="ECO:0000256" key="10">
    <source>
        <dbReference type="SAM" id="MobiDB-lite"/>
    </source>
</evidence>
<dbReference type="Pfam" id="PF04413">
    <property type="entry name" value="Glycos_transf_N"/>
    <property type="match status" value="1"/>
</dbReference>
<keyword evidence="9" id="KW-0448">Lipopolysaccharide biosynthesis</keyword>
<dbReference type="OrthoDB" id="9789797at2"/>
<dbReference type="Gene3D" id="3.40.50.11720">
    <property type="entry name" value="3-Deoxy-D-manno-octulosonic-acid transferase, N-terminal domain"/>
    <property type="match status" value="1"/>
</dbReference>
<accession>A0A1H6ND81</accession>
<feature type="region of interest" description="Disordered" evidence="10">
    <location>
        <begin position="404"/>
        <end position="443"/>
    </location>
</feature>
<dbReference type="RefSeq" id="WP_090849153.1">
    <property type="nucleotide sequence ID" value="NZ_FNXG01000011.1"/>
</dbReference>
<evidence type="ECO:0000256" key="7">
    <source>
        <dbReference type="ARBA" id="ARBA00049183"/>
    </source>
</evidence>
<dbReference type="PANTHER" id="PTHR42755">
    <property type="entry name" value="3-DEOXY-MANNO-OCTULOSONATE CYTIDYLYLTRANSFERASE"/>
    <property type="match status" value="1"/>
</dbReference>
<sequence length="443" mass="45379">MIYRIATGLAGPALRAAVPLAGALLRERLALDVAAQPGGAIWVHAASVGELNSARAIIAALAAHHPVVVTTNSTTGRAVARDWGLQAQLAPLDVPGAVRRFLDAVRPALMVTVENEIWPNRAAEARRRAIPQAVIGARMSERSARGWGRARGLIGPVLAGLDLLSAQDAGTETRLRALGLPQAALAGRLNLKLLGPAAIRPGPESAARDLVWLAASTHPGEEQVVLAAHAALAARIPGLRLILAPRHPRRAAEVAALAVAAGFAPEPLGAREVAAAGAPPLLLIDRLGALNGAYAAAGVCLTAGSLADHGGHTPWEPAAHRCALLHGPHVGNFRADYALLDAEGAARLVTPATLAERLGAILADPGRRRAMGQAARRALDAAAPDPAPLVARLLALAARARGDAGAAPARSGARSGLPPPPDPNKLARRGRNSDIHGPAGDQE</sequence>
<dbReference type="SUPFAM" id="SSF53756">
    <property type="entry name" value="UDP-Glycosyltransferase/glycogen phosphorylase"/>
    <property type="match status" value="1"/>
</dbReference>
<comment type="pathway">
    <text evidence="2 9">Bacterial outer membrane biogenesis; LPS core biosynthesis.</text>
</comment>
<keyword evidence="5 9" id="KW-0808">Transferase</keyword>
<evidence type="ECO:0000256" key="9">
    <source>
        <dbReference type="RuleBase" id="RU365103"/>
    </source>
</evidence>
<feature type="compositionally biased region" description="Low complexity" evidence="10">
    <location>
        <begin position="404"/>
        <end position="416"/>
    </location>
</feature>
<dbReference type="EMBL" id="FNXG01000011">
    <property type="protein sequence ID" value="SEI13011.1"/>
    <property type="molecule type" value="Genomic_DNA"/>
</dbReference>
<evidence type="ECO:0000256" key="5">
    <source>
        <dbReference type="ARBA" id="ARBA00022679"/>
    </source>
</evidence>
<evidence type="ECO:0000313" key="13">
    <source>
        <dbReference type="Proteomes" id="UP000199125"/>
    </source>
</evidence>
<comment type="subcellular location">
    <subcellularLocation>
        <location evidence="9">Cell membrane</location>
    </subcellularLocation>
</comment>
<dbReference type="Gene3D" id="3.40.50.2000">
    <property type="entry name" value="Glycogen Phosphorylase B"/>
    <property type="match status" value="1"/>
</dbReference>
<name>A0A1H6ND81_9RHOB</name>
<evidence type="ECO:0000259" key="11">
    <source>
        <dbReference type="Pfam" id="PF04413"/>
    </source>
</evidence>
<evidence type="ECO:0000256" key="3">
    <source>
        <dbReference type="ARBA" id="ARBA00012621"/>
    </source>
</evidence>
<gene>
    <name evidence="12" type="ORF">SAMN04488075_0043</name>
</gene>
<dbReference type="EC" id="2.4.99.12" evidence="3 9"/>
<reference evidence="13" key="1">
    <citation type="submission" date="2016-10" db="EMBL/GenBank/DDBJ databases">
        <authorList>
            <person name="Varghese N."/>
            <person name="Submissions S."/>
        </authorList>
    </citation>
    <scope>NUCLEOTIDE SEQUENCE [LARGE SCALE GENOMIC DNA]</scope>
    <source>
        <strain evidence="13">DSM 11593</strain>
    </source>
</reference>
<comment type="catalytic activity">
    <reaction evidence="7 9">
        <text>lipid IVA (E. coli) + CMP-3-deoxy-beta-D-manno-octulosonate = alpha-Kdo-(2-&gt;6)-lipid IVA (E. coli) + CMP + H(+)</text>
        <dbReference type="Rhea" id="RHEA:28066"/>
        <dbReference type="ChEBI" id="CHEBI:15378"/>
        <dbReference type="ChEBI" id="CHEBI:58603"/>
        <dbReference type="ChEBI" id="CHEBI:60364"/>
        <dbReference type="ChEBI" id="CHEBI:60377"/>
        <dbReference type="ChEBI" id="CHEBI:85987"/>
        <dbReference type="EC" id="2.4.99.12"/>
    </reaction>
</comment>
<keyword evidence="13" id="KW-1185">Reference proteome</keyword>
<proteinExistence type="inferred from homology"/>
<dbReference type="InterPro" id="IPR007507">
    <property type="entry name" value="Glycos_transf_N"/>
</dbReference>
<feature type="active site" description="Proton acceptor" evidence="8">
    <location>
        <position position="50"/>
    </location>
</feature>
<comment type="similarity">
    <text evidence="9">Belongs to the glycosyltransferase group 1 family.</text>
</comment>
<evidence type="ECO:0000256" key="6">
    <source>
        <dbReference type="ARBA" id="ARBA00031445"/>
    </source>
</evidence>
<evidence type="ECO:0000256" key="2">
    <source>
        <dbReference type="ARBA" id="ARBA00004713"/>
    </source>
</evidence>
<dbReference type="UniPathway" id="UPA00958"/>
<dbReference type="AlphaFoldDB" id="A0A1H6ND81"/>
<protein>
    <recommendedName>
        <fullName evidence="4 9">3-deoxy-D-manno-octulosonic acid transferase</fullName>
        <shortName evidence="9">Kdo transferase</shortName>
        <ecNumber evidence="3 9">2.4.99.12</ecNumber>
    </recommendedName>
    <alternativeName>
        <fullName evidence="6 9">Lipid IV(A) 3-deoxy-D-manno-octulosonic acid transferase</fullName>
    </alternativeName>
</protein>
<evidence type="ECO:0000313" key="12">
    <source>
        <dbReference type="EMBL" id="SEI13011.1"/>
    </source>
</evidence>
<evidence type="ECO:0000256" key="8">
    <source>
        <dbReference type="PIRSR" id="PIRSR639901-1"/>
    </source>
</evidence>
<feature type="domain" description="3-deoxy-D-manno-octulosonic-acid transferase N-terminal" evidence="11">
    <location>
        <begin position="25"/>
        <end position="192"/>
    </location>
</feature>
<keyword evidence="9" id="KW-1003">Cell membrane</keyword>
<dbReference type="STRING" id="65735.SAMN04488075_0043"/>
<evidence type="ECO:0000256" key="4">
    <source>
        <dbReference type="ARBA" id="ARBA00019077"/>
    </source>
</evidence>
<organism evidence="12 13">
    <name type="scientific">Paracoccus alkenifer</name>
    <dbReference type="NCBI Taxonomy" id="65735"/>
    <lineage>
        <taxon>Bacteria</taxon>
        <taxon>Pseudomonadati</taxon>
        <taxon>Pseudomonadota</taxon>
        <taxon>Alphaproteobacteria</taxon>
        <taxon>Rhodobacterales</taxon>
        <taxon>Paracoccaceae</taxon>
        <taxon>Paracoccus</taxon>
    </lineage>
</organism>
<comment type="function">
    <text evidence="1 9">Involved in lipopolysaccharide (LPS) biosynthesis. Catalyzes the transfer of 3-deoxy-D-manno-octulosonate (Kdo) residue(s) from CMP-Kdo to lipid IV(A), the tetraacyldisaccharide-1,4'-bisphosphate precursor of lipid A.</text>
</comment>
<dbReference type="GO" id="GO:0009245">
    <property type="term" value="P:lipid A biosynthetic process"/>
    <property type="evidence" value="ECO:0007669"/>
    <property type="project" value="TreeGrafter"/>
</dbReference>
<dbReference type="InterPro" id="IPR039901">
    <property type="entry name" value="Kdotransferase"/>
</dbReference>
<dbReference type="GO" id="GO:0009244">
    <property type="term" value="P:lipopolysaccharide core region biosynthetic process"/>
    <property type="evidence" value="ECO:0007669"/>
    <property type="project" value="UniProtKB-UniRule"/>
</dbReference>